<proteinExistence type="predicted"/>
<dbReference type="AlphaFoldDB" id="J9H0H5"/>
<dbReference type="InterPro" id="IPR013783">
    <property type="entry name" value="Ig-like_fold"/>
</dbReference>
<evidence type="ECO:0000313" key="1">
    <source>
        <dbReference type="EMBL" id="EJX06800.1"/>
    </source>
</evidence>
<gene>
    <name evidence="1" type="ORF">EVA_05092</name>
</gene>
<comment type="caution">
    <text evidence="1">The sequence shown here is derived from an EMBL/GenBank/DDBJ whole genome shotgun (WGS) entry which is preliminary data.</text>
</comment>
<organism evidence="1">
    <name type="scientific">gut metagenome</name>
    <dbReference type="NCBI Taxonomy" id="749906"/>
    <lineage>
        <taxon>unclassified sequences</taxon>
        <taxon>metagenomes</taxon>
        <taxon>organismal metagenomes</taxon>
    </lineage>
</organism>
<feature type="non-terminal residue" evidence="1">
    <location>
        <position position="579"/>
    </location>
</feature>
<dbReference type="EMBL" id="AMCI01001056">
    <property type="protein sequence ID" value="EJX06800.1"/>
    <property type="molecule type" value="Genomic_DNA"/>
</dbReference>
<dbReference type="Pfam" id="PF13715">
    <property type="entry name" value="CarbopepD_reg_2"/>
    <property type="match status" value="1"/>
</dbReference>
<dbReference type="SUPFAM" id="SSF49464">
    <property type="entry name" value="Carboxypeptidase regulatory domain-like"/>
    <property type="match status" value="1"/>
</dbReference>
<name>J9H0H5_9ZZZZ</name>
<dbReference type="InterPro" id="IPR008969">
    <property type="entry name" value="CarboxyPept-like_regulatory"/>
</dbReference>
<evidence type="ECO:0008006" key="2">
    <source>
        <dbReference type="Google" id="ProtNLM"/>
    </source>
</evidence>
<dbReference type="Gene3D" id="2.60.40.10">
    <property type="entry name" value="Immunoglobulins"/>
    <property type="match status" value="1"/>
</dbReference>
<sequence length="579" mass="66741">MYLKCFFYIVFVFCSFCFKLYAQNNVVGCVNNVEKKGVPYVTVRLLYTDSILVKGTVTDSLGTFSLSNVQAGHYLLSFSSIGYKGKFYPIVMENKSLNLSPITLETDNIQLDGVTVTGSSFIRKKDYVLIIPDKQQVKHASNGYDVLYNLMIPGLTVDKRKGTVTAFAGEVTLYIDGEKATNRDVQNLRPQDIKDVEYYDVPSGKYANDIAAINYITKKYKLGGYVSVNGKQMIGYLSGDYNFSSKLVHNNTSYMLSGGYSNRKYKNNIEEEQETFYLPGGTVCRDTKLEGSRYRNDQQYALLKVNNRTDKRLLSGEMSFVRDYTPENENHTSLDYHAERVRSERWQKQENLQPSVTLHANFNLPKKQLLEFSLGGMYSDNKYQRSYWENADKSFTSVREDMYTFSFSGNYVIPFKQNNSLNIYALHHHEVTSSLYSGDYDSWQHLWYGESLLFTTYQHRINPKISLIVRPGVSLLNYRLHEHDLQQFASLRFNTMFRYQINQANQLVSYVNIGNTAPDIEYLNNVDQTIDFLQIQRGNPNIGNTKIYNGGVVFNSQYKKLNVQLNSDYMLFTDNVFFH</sequence>
<reference evidence="1" key="1">
    <citation type="journal article" date="2012" name="PLoS ONE">
        <title>Gene sets for utilization of primary and secondary nutrition supplies in the distal gut of endangered iberian lynx.</title>
        <authorList>
            <person name="Alcaide M."/>
            <person name="Messina E."/>
            <person name="Richter M."/>
            <person name="Bargiela R."/>
            <person name="Peplies J."/>
            <person name="Huws S.A."/>
            <person name="Newbold C.J."/>
            <person name="Golyshin P.N."/>
            <person name="Simon M.A."/>
            <person name="Lopez G."/>
            <person name="Yakimov M.M."/>
            <person name="Ferrer M."/>
        </authorList>
    </citation>
    <scope>NUCLEOTIDE SEQUENCE</scope>
</reference>
<dbReference type="SUPFAM" id="SSF56935">
    <property type="entry name" value="Porins"/>
    <property type="match status" value="1"/>
</dbReference>
<protein>
    <recommendedName>
        <fullName evidence="2">Outer membrane protein beta-barrel domain-containing protein</fullName>
    </recommendedName>
</protein>
<accession>J9H0H5</accession>